<dbReference type="Pfam" id="PF07729">
    <property type="entry name" value="FCD"/>
    <property type="match status" value="1"/>
</dbReference>
<dbReference type="CDD" id="cd07377">
    <property type="entry name" value="WHTH_GntR"/>
    <property type="match status" value="1"/>
</dbReference>
<dbReference type="PANTHER" id="PTHR43537:SF24">
    <property type="entry name" value="GLUCONATE OPERON TRANSCRIPTIONAL REPRESSOR"/>
    <property type="match status" value="1"/>
</dbReference>
<dbReference type="SUPFAM" id="SSF48008">
    <property type="entry name" value="GntR ligand-binding domain-like"/>
    <property type="match status" value="1"/>
</dbReference>
<dbReference type="Gene3D" id="1.20.120.530">
    <property type="entry name" value="GntR ligand-binding domain-like"/>
    <property type="match status" value="1"/>
</dbReference>
<dbReference type="InterPro" id="IPR036388">
    <property type="entry name" value="WH-like_DNA-bd_sf"/>
</dbReference>
<dbReference type="SUPFAM" id="SSF46785">
    <property type="entry name" value="Winged helix' DNA-binding domain"/>
    <property type="match status" value="1"/>
</dbReference>
<dbReference type="InterPro" id="IPR008920">
    <property type="entry name" value="TF_FadR/GntR_C"/>
</dbReference>
<dbReference type="STRING" id="631454.N177_0727"/>
<evidence type="ECO:0000256" key="4">
    <source>
        <dbReference type="SAM" id="MobiDB-lite"/>
    </source>
</evidence>
<dbReference type="EMBL" id="AWXZ01000013">
    <property type="protein sequence ID" value="ESR26943.1"/>
    <property type="molecule type" value="Genomic_DNA"/>
</dbReference>
<keyword evidence="3" id="KW-0804">Transcription</keyword>
<evidence type="ECO:0000256" key="2">
    <source>
        <dbReference type="ARBA" id="ARBA00023125"/>
    </source>
</evidence>
<keyword evidence="2" id="KW-0238">DNA-binding</keyword>
<evidence type="ECO:0000259" key="5">
    <source>
        <dbReference type="PROSITE" id="PS50949"/>
    </source>
</evidence>
<dbReference type="Gene3D" id="1.10.10.10">
    <property type="entry name" value="Winged helix-like DNA-binding domain superfamily/Winged helix DNA-binding domain"/>
    <property type="match status" value="1"/>
</dbReference>
<keyword evidence="1" id="KW-0805">Transcription regulation</keyword>
<proteinExistence type="predicted"/>
<dbReference type="Proteomes" id="UP000017819">
    <property type="component" value="Unassembled WGS sequence"/>
</dbReference>
<protein>
    <submittedName>
        <fullName evidence="6">Transcriptional regulator, GntR family</fullName>
    </submittedName>
</protein>
<dbReference type="PANTHER" id="PTHR43537">
    <property type="entry name" value="TRANSCRIPTIONAL REGULATOR, GNTR FAMILY"/>
    <property type="match status" value="1"/>
</dbReference>
<dbReference type="InterPro" id="IPR000524">
    <property type="entry name" value="Tscrpt_reg_HTH_GntR"/>
</dbReference>
<evidence type="ECO:0000313" key="7">
    <source>
        <dbReference type="Proteomes" id="UP000017819"/>
    </source>
</evidence>
<feature type="region of interest" description="Disordered" evidence="4">
    <location>
        <begin position="1"/>
        <end position="35"/>
    </location>
</feature>
<keyword evidence="7" id="KW-1185">Reference proteome</keyword>
<comment type="caution">
    <text evidence="6">The sequence shown here is derived from an EMBL/GenBank/DDBJ whole genome shotgun (WGS) entry which is preliminary data.</text>
</comment>
<reference evidence="6 7" key="1">
    <citation type="journal article" date="2014" name="Genome Announc.">
        <title>Draft Genome Sequence of Lutibaculum baratangense Strain AMV1T, Isolated from a Mud Volcano in Andamans, India.</title>
        <authorList>
            <person name="Singh A."/>
            <person name="Sreenivas A."/>
            <person name="Sathyanarayana Reddy G."/>
            <person name="Pinnaka A.K."/>
            <person name="Shivaji S."/>
        </authorList>
    </citation>
    <scope>NUCLEOTIDE SEQUENCE [LARGE SCALE GENOMIC DNA]</scope>
    <source>
        <strain evidence="6 7">AMV1</strain>
    </source>
</reference>
<dbReference type="AlphaFoldDB" id="V4TMH4"/>
<sequence length="294" mass="32199">MRAGGRSAGTPTMKVSIPMSGGRGPRTDARTGEGIGKSRLSRLLSRSPKRSSLVAGEIRSWIITRGLGPGDTLPNEKAMIESFGVSRATIREALKELEVQGLVRMKTGPNGGPVVAGSGSQEALQAIQNFCYFEKVTIDDIYELRTFFEVRLVRSVVGHVDEATFLRLEELAALSAAPAEDQETRRRQREAEFEFHTTIAGRSPNPLLKMMIDVLAGILVNATARDSSRHHMHCEWSHENGRYHAEIVAALRRGDGEAAAALMEEHMGQAHRQLQLVYGDVSLEDIALGRQDAD</sequence>
<evidence type="ECO:0000313" key="6">
    <source>
        <dbReference type="EMBL" id="ESR26943.1"/>
    </source>
</evidence>
<dbReference type="InterPro" id="IPR036390">
    <property type="entry name" value="WH_DNA-bd_sf"/>
</dbReference>
<accession>V4TMH4</accession>
<dbReference type="InterPro" id="IPR011711">
    <property type="entry name" value="GntR_C"/>
</dbReference>
<evidence type="ECO:0000256" key="1">
    <source>
        <dbReference type="ARBA" id="ARBA00023015"/>
    </source>
</evidence>
<name>V4TMH4_9HYPH</name>
<dbReference type="GO" id="GO:0003700">
    <property type="term" value="F:DNA-binding transcription factor activity"/>
    <property type="evidence" value="ECO:0007669"/>
    <property type="project" value="InterPro"/>
</dbReference>
<feature type="domain" description="HTH gntR-type" evidence="5">
    <location>
        <begin position="48"/>
        <end position="118"/>
    </location>
</feature>
<dbReference type="PROSITE" id="PS50949">
    <property type="entry name" value="HTH_GNTR"/>
    <property type="match status" value="1"/>
</dbReference>
<organism evidence="6 7">
    <name type="scientific">Lutibaculum baratangense AMV1</name>
    <dbReference type="NCBI Taxonomy" id="631454"/>
    <lineage>
        <taxon>Bacteria</taxon>
        <taxon>Pseudomonadati</taxon>
        <taxon>Pseudomonadota</taxon>
        <taxon>Alphaproteobacteria</taxon>
        <taxon>Hyphomicrobiales</taxon>
        <taxon>Tepidamorphaceae</taxon>
        <taxon>Lutibaculum</taxon>
    </lineage>
</organism>
<dbReference type="SMART" id="SM00895">
    <property type="entry name" value="FCD"/>
    <property type="match status" value="1"/>
</dbReference>
<dbReference type="PRINTS" id="PR00035">
    <property type="entry name" value="HTHGNTR"/>
</dbReference>
<dbReference type="GO" id="GO:0003677">
    <property type="term" value="F:DNA binding"/>
    <property type="evidence" value="ECO:0007669"/>
    <property type="project" value="UniProtKB-KW"/>
</dbReference>
<evidence type="ECO:0000256" key="3">
    <source>
        <dbReference type="ARBA" id="ARBA00023163"/>
    </source>
</evidence>
<dbReference type="eggNOG" id="COG2186">
    <property type="taxonomic scope" value="Bacteria"/>
</dbReference>
<dbReference type="Pfam" id="PF00392">
    <property type="entry name" value="GntR"/>
    <property type="match status" value="1"/>
</dbReference>
<dbReference type="SMART" id="SM00345">
    <property type="entry name" value="HTH_GNTR"/>
    <property type="match status" value="1"/>
</dbReference>
<gene>
    <name evidence="6" type="ORF">N177_0727</name>
</gene>